<dbReference type="RefSeq" id="WP_064779730.1">
    <property type="nucleotide sequence ID" value="NZ_JPVZ01000001.1"/>
</dbReference>
<dbReference type="GO" id="GO:0008483">
    <property type="term" value="F:transaminase activity"/>
    <property type="evidence" value="ECO:0007669"/>
    <property type="project" value="UniProtKB-KW"/>
</dbReference>
<accession>A0A853L598</accession>
<dbReference type="Gene3D" id="3.40.640.10">
    <property type="entry name" value="Type I PLP-dependent aspartate aminotransferase-like (Major domain)"/>
    <property type="match status" value="1"/>
</dbReference>
<feature type="modified residue" description="N6-(pyridoxal phosphate)lysine" evidence="2">
    <location>
        <position position="192"/>
    </location>
</feature>
<dbReference type="EMBL" id="JPVZ01000001">
    <property type="protein sequence ID" value="OAZ11911.1"/>
    <property type="molecule type" value="Genomic_DNA"/>
</dbReference>
<dbReference type="SUPFAM" id="SSF53383">
    <property type="entry name" value="PLP-dependent transferases"/>
    <property type="match status" value="1"/>
</dbReference>
<evidence type="ECO:0000256" key="2">
    <source>
        <dbReference type="PIRSR" id="PIRSR000390-2"/>
    </source>
</evidence>
<comment type="caution">
    <text evidence="4">The sequence shown here is derived from an EMBL/GenBank/DDBJ whole genome shotgun (WGS) entry which is preliminary data.</text>
</comment>
<dbReference type="Proteomes" id="UP000094009">
    <property type="component" value="Unassembled WGS sequence"/>
</dbReference>
<dbReference type="Pfam" id="PF01041">
    <property type="entry name" value="DegT_DnrJ_EryC1"/>
    <property type="match status" value="1"/>
</dbReference>
<dbReference type="CDD" id="cd00616">
    <property type="entry name" value="AHBA_syn"/>
    <property type="match status" value="1"/>
</dbReference>
<dbReference type="Gene3D" id="3.90.1150.10">
    <property type="entry name" value="Aspartate Aminotransferase, domain 1"/>
    <property type="match status" value="1"/>
</dbReference>
<dbReference type="InterPro" id="IPR000653">
    <property type="entry name" value="DegT/StrS_aminotransferase"/>
</dbReference>
<evidence type="ECO:0000256" key="3">
    <source>
        <dbReference type="RuleBase" id="RU004508"/>
    </source>
</evidence>
<dbReference type="PANTHER" id="PTHR30244">
    <property type="entry name" value="TRANSAMINASE"/>
    <property type="match status" value="1"/>
</dbReference>
<organism evidence="4 5">
    <name type="scientific">Thalassospira tepidiphila MCCC 1A03514</name>
    <dbReference type="NCBI Taxonomy" id="1177930"/>
    <lineage>
        <taxon>Bacteria</taxon>
        <taxon>Pseudomonadati</taxon>
        <taxon>Pseudomonadota</taxon>
        <taxon>Alphaproteobacteria</taxon>
        <taxon>Rhodospirillales</taxon>
        <taxon>Thalassospiraceae</taxon>
        <taxon>Thalassospira</taxon>
    </lineage>
</organism>
<keyword evidence="4" id="KW-0808">Transferase</keyword>
<dbReference type="PANTHER" id="PTHR30244:SF42">
    <property type="entry name" value="UDP-2-ACETAMIDO-2-DEOXY-3-OXO-D-GLUCURONATE AMINOTRANSFERASE"/>
    <property type="match status" value="1"/>
</dbReference>
<dbReference type="PIRSF" id="PIRSF000390">
    <property type="entry name" value="PLP_StrS"/>
    <property type="match status" value="1"/>
</dbReference>
<reference evidence="4 5" key="1">
    <citation type="submission" date="2014-07" db="EMBL/GenBank/DDBJ databases">
        <title>Draft genome sequence of Thalassospira tepidiphila 1-1B.</title>
        <authorList>
            <person name="Lai Q."/>
            <person name="Shao Z."/>
        </authorList>
    </citation>
    <scope>NUCLEOTIDE SEQUENCE [LARGE SCALE GENOMIC DNA]</scope>
    <source>
        <strain evidence="4 5">MCCC 1A03514</strain>
    </source>
</reference>
<evidence type="ECO:0000313" key="4">
    <source>
        <dbReference type="EMBL" id="OAZ11911.1"/>
    </source>
</evidence>
<name>A0A853L598_9PROT</name>
<keyword evidence="2 3" id="KW-0663">Pyridoxal phosphate</keyword>
<dbReference type="AlphaFoldDB" id="A0A853L598"/>
<sequence>MSIPFIDLQAQRKALGPLLDEAIKRVLERGDFIQGKEVQEFEEALSLFTGAVHSLTCGNGTDALTLVGMAEGLGAGDAVFVPAFTFVATAEAFSVLGATPYLIDVDPITFNLSVESLKQGIADSKLAGLKPKMVVAVDLFGQPANYNSIKDVSEEHGLILVADAAQAFGASLYGKRVGTLADYTTLSFFPAKPLGCYGDGGAILTDLDGKATLIRSLMQHGKGGEKYDNVNIGLNSRLDTIQAAILLEKLKVFEDELSSRNEIAKRYSKSLEEFAETPSLIEGAISNWAQYTIKLERRDEVQSKLKEVGVPTAVYYPKPLNQQNAYMHYPVVSSGVTVSEKLASQVLSLPMHAYMPEKTQQQIIEHVIDAITQ</sequence>
<feature type="active site" description="Proton acceptor" evidence="1">
    <location>
        <position position="192"/>
    </location>
</feature>
<dbReference type="GO" id="GO:0030170">
    <property type="term" value="F:pyridoxal phosphate binding"/>
    <property type="evidence" value="ECO:0007669"/>
    <property type="project" value="TreeGrafter"/>
</dbReference>
<dbReference type="GO" id="GO:0000271">
    <property type="term" value="P:polysaccharide biosynthetic process"/>
    <property type="evidence" value="ECO:0007669"/>
    <property type="project" value="TreeGrafter"/>
</dbReference>
<dbReference type="InterPro" id="IPR015421">
    <property type="entry name" value="PyrdxlP-dep_Trfase_major"/>
</dbReference>
<keyword evidence="4" id="KW-0032">Aminotransferase</keyword>
<evidence type="ECO:0000313" key="5">
    <source>
        <dbReference type="Proteomes" id="UP000094009"/>
    </source>
</evidence>
<protein>
    <submittedName>
        <fullName evidence="4">Aminotransferase DegT</fullName>
    </submittedName>
</protein>
<comment type="similarity">
    <text evidence="3">Belongs to the DegT/DnrJ/EryC1 family.</text>
</comment>
<dbReference type="InterPro" id="IPR015424">
    <property type="entry name" value="PyrdxlP-dep_Trfase"/>
</dbReference>
<evidence type="ECO:0000256" key="1">
    <source>
        <dbReference type="PIRSR" id="PIRSR000390-1"/>
    </source>
</evidence>
<gene>
    <name evidence="4" type="ORF">TH4_02190</name>
</gene>
<dbReference type="InterPro" id="IPR015422">
    <property type="entry name" value="PyrdxlP-dep_Trfase_small"/>
</dbReference>
<proteinExistence type="inferred from homology"/>